<accession>A0A9P7UP13</accession>
<dbReference type="InterPro" id="IPR045339">
    <property type="entry name" value="DUF6534"/>
</dbReference>
<dbReference type="PANTHER" id="PTHR40465">
    <property type="entry name" value="CHROMOSOME 1, WHOLE GENOME SHOTGUN SEQUENCE"/>
    <property type="match status" value="1"/>
</dbReference>
<feature type="transmembrane region" description="Helical" evidence="1">
    <location>
        <begin position="20"/>
        <end position="41"/>
    </location>
</feature>
<dbReference type="Pfam" id="PF20152">
    <property type="entry name" value="DUF6534"/>
    <property type="match status" value="1"/>
</dbReference>
<organism evidence="3 4">
    <name type="scientific">Marasmius oreades</name>
    <name type="common">fairy-ring Marasmius</name>
    <dbReference type="NCBI Taxonomy" id="181124"/>
    <lineage>
        <taxon>Eukaryota</taxon>
        <taxon>Fungi</taxon>
        <taxon>Dikarya</taxon>
        <taxon>Basidiomycota</taxon>
        <taxon>Agaricomycotina</taxon>
        <taxon>Agaricomycetes</taxon>
        <taxon>Agaricomycetidae</taxon>
        <taxon>Agaricales</taxon>
        <taxon>Marasmiineae</taxon>
        <taxon>Marasmiaceae</taxon>
        <taxon>Marasmius</taxon>
    </lineage>
</organism>
<dbReference type="EMBL" id="CM032189">
    <property type="protein sequence ID" value="KAG7087481.1"/>
    <property type="molecule type" value="Genomic_DNA"/>
</dbReference>
<evidence type="ECO:0000313" key="4">
    <source>
        <dbReference type="Proteomes" id="UP001049176"/>
    </source>
</evidence>
<reference evidence="3" key="1">
    <citation type="journal article" date="2021" name="Genome Biol. Evol.">
        <title>The assembled and annotated genome of the fairy-ring fungus Marasmius oreades.</title>
        <authorList>
            <person name="Hiltunen M."/>
            <person name="Ament-Velasquez S.L."/>
            <person name="Johannesson H."/>
        </authorList>
    </citation>
    <scope>NUCLEOTIDE SEQUENCE</scope>
    <source>
        <strain evidence="3">03SP1</strain>
    </source>
</reference>
<feature type="transmembrane region" description="Helical" evidence="1">
    <location>
        <begin position="130"/>
        <end position="154"/>
    </location>
</feature>
<dbReference type="GeneID" id="66082519"/>
<name>A0A9P7UP13_9AGAR</name>
<dbReference type="OrthoDB" id="3223377at2759"/>
<evidence type="ECO:0000259" key="2">
    <source>
        <dbReference type="Pfam" id="PF20152"/>
    </source>
</evidence>
<dbReference type="Proteomes" id="UP001049176">
    <property type="component" value="Chromosome 9"/>
</dbReference>
<comment type="caution">
    <text evidence="3">The sequence shown here is derived from an EMBL/GenBank/DDBJ whole genome shotgun (WGS) entry which is preliminary data.</text>
</comment>
<feature type="transmembrane region" description="Helical" evidence="1">
    <location>
        <begin position="174"/>
        <end position="197"/>
    </location>
</feature>
<gene>
    <name evidence="3" type="ORF">E1B28_013444</name>
</gene>
<dbReference type="RefSeq" id="XP_043003952.1">
    <property type="nucleotide sequence ID" value="XM_043158601.1"/>
</dbReference>
<evidence type="ECO:0000313" key="3">
    <source>
        <dbReference type="EMBL" id="KAG7087481.1"/>
    </source>
</evidence>
<keyword evidence="1" id="KW-0472">Membrane</keyword>
<feature type="transmembrane region" description="Helical" evidence="1">
    <location>
        <begin position="50"/>
        <end position="69"/>
    </location>
</feature>
<dbReference type="KEGG" id="more:E1B28_013444"/>
<feature type="transmembrane region" description="Helical" evidence="1">
    <location>
        <begin position="96"/>
        <end position="118"/>
    </location>
</feature>
<sequence length="341" mass="37233">MNSSDADVVVRPSALITGPLIPALSISCMLFAALTLQLYAYKSKFPRDPILLKSFVGLVYLMDFVQIILLHEFCWDVFVTGIGVKGGLPTPQAGTAVHTMLTGIIACMVQIFFAWRVFSLRRDSIIVKIVVVLIVLLALEQCAFCLAAVGLYLHAGANAASVDLLKRGTKYDQAWLIGAVICDLFIALSMTTILVQYSRASKVKRTQTLVKSLIVRSVETGTVTFVVTVINLVLFVLFPQNYLYMIFDRSISKLYSNALLLSLNARQTGADVSTTNWNNTRPDTSNGNNAFGLTVVSGLSHGYSSNSGNTLHISKQTTTDTHADQLKLSKGSMQNSEYDVV</sequence>
<dbReference type="PANTHER" id="PTHR40465:SF1">
    <property type="entry name" value="DUF6534 DOMAIN-CONTAINING PROTEIN"/>
    <property type="match status" value="1"/>
</dbReference>
<feature type="domain" description="DUF6534" evidence="2">
    <location>
        <begin position="179"/>
        <end position="267"/>
    </location>
</feature>
<keyword evidence="4" id="KW-1185">Reference proteome</keyword>
<keyword evidence="1" id="KW-1133">Transmembrane helix</keyword>
<evidence type="ECO:0000256" key="1">
    <source>
        <dbReference type="SAM" id="Phobius"/>
    </source>
</evidence>
<protein>
    <recommendedName>
        <fullName evidence="2">DUF6534 domain-containing protein</fullName>
    </recommendedName>
</protein>
<dbReference type="AlphaFoldDB" id="A0A9P7UP13"/>
<feature type="transmembrane region" description="Helical" evidence="1">
    <location>
        <begin position="218"/>
        <end position="238"/>
    </location>
</feature>
<keyword evidence="1" id="KW-0812">Transmembrane</keyword>
<proteinExistence type="predicted"/>